<proteinExistence type="predicted"/>
<evidence type="ECO:0000313" key="1">
    <source>
        <dbReference type="EMBL" id="KAJ8722104.1"/>
    </source>
</evidence>
<evidence type="ECO:0000313" key="2">
    <source>
        <dbReference type="Proteomes" id="UP001231649"/>
    </source>
</evidence>
<dbReference type="Proteomes" id="UP001231649">
    <property type="component" value="Chromosome 16"/>
</dbReference>
<dbReference type="EMBL" id="CM056792">
    <property type="protein sequence ID" value="KAJ8722104.1"/>
    <property type="molecule type" value="Genomic_DNA"/>
</dbReference>
<accession>A0ACC2QRB8</accession>
<organism evidence="1 2">
    <name type="scientific">Mythimna loreyi</name>
    <dbReference type="NCBI Taxonomy" id="667449"/>
    <lineage>
        <taxon>Eukaryota</taxon>
        <taxon>Metazoa</taxon>
        <taxon>Ecdysozoa</taxon>
        <taxon>Arthropoda</taxon>
        <taxon>Hexapoda</taxon>
        <taxon>Insecta</taxon>
        <taxon>Pterygota</taxon>
        <taxon>Neoptera</taxon>
        <taxon>Endopterygota</taxon>
        <taxon>Lepidoptera</taxon>
        <taxon>Glossata</taxon>
        <taxon>Ditrysia</taxon>
        <taxon>Noctuoidea</taxon>
        <taxon>Noctuidae</taxon>
        <taxon>Noctuinae</taxon>
        <taxon>Hadenini</taxon>
        <taxon>Mythimna</taxon>
    </lineage>
</organism>
<protein>
    <submittedName>
        <fullName evidence="1">Uncharacterized protein</fullName>
    </submittedName>
</protein>
<comment type="caution">
    <text evidence="1">The sequence shown here is derived from an EMBL/GenBank/DDBJ whole genome shotgun (WGS) entry which is preliminary data.</text>
</comment>
<name>A0ACC2QRB8_9NEOP</name>
<keyword evidence="2" id="KW-1185">Reference proteome</keyword>
<sequence length="550" mass="63784">MPVTGRKFARVVKYLLAGVTLSCVSWLAVVSEWPGGRPPLRAMSTMRTIVAYSEGKQAELDRPTPLTCNSLPVFPKLTHIDRRWRGERRTAQEWQRVDGTRVSLYAAYYDDRAPQRYVRILATFHGRNYSTEDTLFCQTRSRNRDLIEDTVEVVAAKPLEIWWHKWDITLSEVDTPLLLSCPLTEPLYGPSIVSVVTEPCNDPTNAFQLEPDQEKNKRSRMFTICVKDMYFDKDISQSLVEWIEINKILGVDLIDMYVDEVTEETKRVLLHYQDKGLVRLFHVPIKHKSERSLWQRRRDHIITYNDCLYRNIKESEYIVPLDIDEVVLPKIADTWPELLNRLNKYGWKSSERSSIMIQNVFFFDFMQDIGKYSKDNNTSEVKNKMYVKRDDVRIKKATDLEVDEIELIVDSNNLSNEVIDDNKEDKVLYEKYKSRCGIELPTPKLVKHIVSSAVISPLGYYSKSWMLTKKVLTAFNHYPLKSLGASGSVGWSAPFSEVQLNHYKESCNTTVVVECARYGRRARIDRSALRLRRRLTRNLATAICTGINVI</sequence>
<reference evidence="1" key="1">
    <citation type="submission" date="2023-03" db="EMBL/GenBank/DDBJ databases">
        <title>Chromosome-level genomes of two armyworms, Mythimna separata and Mythimna loreyi, provide insights into the biosynthesis and reception of sex pheromones.</title>
        <authorList>
            <person name="Zhao H."/>
        </authorList>
    </citation>
    <scope>NUCLEOTIDE SEQUENCE</scope>
    <source>
        <strain evidence="1">BeijingLab</strain>
    </source>
</reference>
<gene>
    <name evidence="1" type="ORF">PYW08_004506</name>
</gene>